<proteinExistence type="predicted"/>
<evidence type="ECO:0000313" key="1">
    <source>
        <dbReference type="EMBL" id="RZF48178.1"/>
    </source>
</evidence>
<comment type="caution">
    <text evidence="1">The sequence shown here is derived from an EMBL/GenBank/DDBJ whole genome shotgun (WGS) entry which is preliminary data.</text>
</comment>
<dbReference type="EMBL" id="QKKF02002730">
    <property type="protein sequence ID" value="RZF48178.1"/>
    <property type="molecule type" value="Genomic_DNA"/>
</dbReference>
<dbReference type="InParanoid" id="A0A482XRU5"/>
<sequence length="58" mass="6753">MEEARYEHRVRVAFKTDIYGTFRQSVVFDFGAEPVLVRHLCVDVVPVTDADKIKEIKK</sequence>
<dbReference type="Proteomes" id="UP000291343">
    <property type="component" value="Unassembled WGS sequence"/>
</dbReference>
<dbReference type="OrthoDB" id="5988104at2759"/>
<dbReference type="STRING" id="195883.A0A482XRU5"/>
<protein>
    <submittedName>
        <fullName evidence="1">Uncharacterized protein</fullName>
    </submittedName>
</protein>
<evidence type="ECO:0000313" key="2">
    <source>
        <dbReference type="Proteomes" id="UP000291343"/>
    </source>
</evidence>
<gene>
    <name evidence="1" type="ORF">LSTR_LSTR016478</name>
</gene>
<feature type="non-terminal residue" evidence="1">
    <location>
        <position position="58"/>
    </location>
</feature>
<name>A0A482XRU5_LAOST</name>
<accession>A0A482XRU5</accession>
<dbReference type="AlphaFoldDB" id="A0A482XRU5"/>
<keyword evidence="2" id="KW-1185">Reference proteome</keyword>
<organism evidence="1 2">
    <name type="scientific">Laodelphax striatellus</name>
    <name type="common">Small brown planthopper</name>
    <name type="synonym">Delphax striatella</name>
    <dbReference type="NCBI Taxonomy" id="195883"/>
    <lineage>
        <taxon>Eukaryota</taxon>
        <taxon>Metazoa</taxon>
        <taxon>Ecdysozoa</taxon>
        <taxon>Arthropoda</taxon>
        <taxon>Hexapoda</taxon>
        <taxon>Insecta</taxon>
        <taxon>Pterygota</taxon>
        <taxon>Neoptera</taxon>
        <taxon>Paraneoptera</taxon>
        <taxon>Hemiptera</taxon>
        <taxon>Auchenorrhyncha</taxon>
        <taxon>Fulgoroidea</taxon>
        <taxon>Delphacidae</taxon>
        <taxon>Criomorphinae</taxon>
        <taxon>Laodelphax</taxon>
    </lineage>
</organism>
<reference evidence="1 2" key="1">
    <citation type="journal article" date="2017" name="Gigascience">
        <title>Genome sequence of the small brown planthopper, Laodelphax striatellus.</title>
        <authorList>
            <person name="Zhu J."/>
            <person name="Jiang F."/>
            <person name="Wang X."/>
            <person name="Yang P."/>
            <person name="Bao Y."/>
            <person name="Zhao W."/>
            <person name="Wang W."/>
            <person name="Lu H."/>
            <person name="Wang Q."/>
            <person name="Cui N."/>
            <person name="Li J."/>
            <person name="Chen X."/>
            <person name="Luo L."/>
            <person name="Yu J."/>
            <person name="Kang L."/>
            <person name="Cui F."/>
        </authorList>
    </citation>
    <scope>NUCLEOTIDE SEQUENCE [LARGE SCALE GENOMIC DNA]</scope>
    <source>
        <strain evidence="1">Lst14</strain>
    </source>
</reference>